<proteinExistence type="predicted"/>
<dbReference type="InterPro" id="IPR025714">
    <property type="entry name" value="Methyltranfer_dom"/>
</dbReference>
<protein>
    <recommendedName>
        <fullName evidence="1">Methyltransferase domain-containing protein</fullName>
    </recommendedName>
</protein>
<dbReference type="Gene3D" id="3.40.50.150">
    <property type="entry name" value="Vaccinia Virus protein VP39"/>
    <property type="match status" value="1"/>
</dbReference>
<organism evidence="2">
    <name type="scientific">Arcella intermedia</name>
    <dbReference type="NCBI Taxonomy" id="1963864"/>
    <lineage>
        <taxon>Eukaryota</taxon>
        <taxon>Amoebozoa</taxon>
        <taxon>Tubulinea</taxon>
        <taxon>Elardia</taxon>
        <taxon>Arcellinida</taxon>
        <taxon>Sphaerothecina</taxon>
        <taxon>Arcellidae</taxon>
        <taxon>Arcella</taxon>
    </lineage>
</organism>
<dbReference type="CDD" id="cd02440">
    <property type="entry name" value="AdoMet_MTases"/>
    <property type="match status" value="1"/>
</dbReference>
<dbReference type="SUPFAM" id="SSF53335">
    <property type="entry name" value="S-adenosyl-L-methionine-dependent methyltransferases"/>
    <property type="match status" value="1"/>
</dbReference>
<feature type="domain" description="Methyltransferase" evidence="1">
    <location>
        <begin position="22"/>
        <end position="91"/>
    </location>
</feature>
<dbReference type="AlphaFoldDB" id="A0A6B2L7J9"/>
<name>A0A6B2L7J9_9EUKA</name>
<evidence type="ECO:0000259" key="1">
    <source>
        <dbReference type="Pfam" id="PF13847"/>
    </source>
</evidence>
<dbReference type="InterPro" id="IPR029063">
    <property type="entry name" value="SAM-dependent_MTases_sf"/>
</dbReference>
<dbReference type="Pfam" id="PF13847">
    <property type="entry name" value="Methyltransf_31"/>
    <property type="match status" value="1"/>
</dbReference>
<accession>A0A6B2L7J9</accession>
<dbReference type="EMBL" id="GIBP01003878">
    <property type="protein sequence ID" value="NDV32847.1"/>
    <property type="molecule type" value="Transcribed_RNA"/>
</dbReference>
<reference evidence="2" key="1">
    <citation type="journal article" date="2020" name="J. Eukaryot. Microbiol.">
        <title>De novo Sequencing, Assembly and Annotation of the Transcriptome for the Free-Living Testate Amoeba Arcella intermedia.</title>
        <authorList>
            <person name="Ribeiro G.M."/>
            <person name="Porfirio-Sousa A.L."/>
            <person name="Maurer-Alcala X.X."/>
            <person name="Katz L.A."/>
            <person name="Lahr D.J.G."/>
        </authorList>
    </citation>
    <scope>NUCLEOTIDE SEQUENCE</scope>
</reference>
<evidence type="ECO:0000313" key="2">
    <source>
        <dbReference type="EMBL" id="NDV32847.1"/>
    </source>
</evidence>
<sequence>MPIVSFSSTLEYSRSIPHLISPQDTLLEVGCAEGDTTYIMHNFAKTVTGIDIAIECIERAQAKFKGISFHCTDVFKSRDLLAQRTFDVVYVDISGRISLEVLLPVLAYVEKWYAPRFAVVKSYQLNEYLRSLAVGAALSPKLSSQVPEARRLSLNNQLTQGAALLQARISTKKIEQTRTGRGAFKLKELAFGVECFMADNKISHKLFPKSPYPFCHRVPSSPKERARLSGINPGLLLKIVICFVCGHPSPVLLVCSSGVVCDVGRVEVWKDGEGDICFDDEEKRFEKVCLEIGSAKKVKDWDNEFSKVYLKGYCPPFGPHWGVKTKFIMDKNLQNQRIAFFELDYAIYVQITIEELSKAIAPNKIIPFS</sequence>